<dbReference type="RefSeq" id="WP_402701321.1">
    <property type="nucleotide sequence ID" value="NZ_JBIUZV010000007.1"/>
</dbReference>
<organism evidence="2 3">
    <name type="scientific">Herbaspirillum chlorophenolicum</name>
    <dbReference type="NCBI Taxonomy" id="211589"/>
    <lineage>
        <taxon>Bacteria</taxon>
        <taxon>Pseudomonadati</taxon>
        <taxon>Pseudomonadota</taxon>
        <taxon>Betaproteobacteria</taxon>
        <taxon>Burkholderiales</taxon>
        <taxon>Oxalobacteraceae</taxon>
        <taxon>Herbaspirillum</taxon>
    </lineage>
</organism>
<keyword evidence="1" id="KW-0175">Coiled coil</keyword>
<protein>
    <submittedName>
        <fullName evidence="2">Uncharacterized protein</fullName>
    </submittedName>
</protein>
<evidence type="ECO:0000313" key="3">
    <source>
        <dbReference type="Proteomes" id="UP001617427"/>
    </source>
</evidence>
<name>A0ABW8F0Y8_9BURK</name>
<comment type="caution">
    <text evidence="2">The sequence shown here is derived from an EMBL/GenBank/DDBJ whole genome shotgun (WGS) entry which is preliminary data.</text>
</comment>
<proteinExistence type="predicted"/>
<gene>
    <name evidence="2" type="ORF">ACIPEN_14075</name>
</gene>
<reference evidence="2 3" key="1">
    <citation type="submission" date="2024-10" db="EMBL/GenBank/DDBJ databases">
        <title>The Natural Products Discovery Center: Release of the First 8490 Sequenced Strains for Exploring Actinobacteria Biosynthetic Diversity.</title>
        <authorList>
            <person name="Kalkreuter E."/>
            <person name="Kautsar S.A."/>
            <person name="Yang D."/>
            <person name="Bader C.D."/>
            <person name="Teijaro C.N."/>
            <person name="Fluegel L."/>
            <person name="Davis C.M."/>
            <person name="Simpson J.R."/>
            <person name="Lauterbach L."/>
            <person name="Steele A.D."/>
            <person name="Gui C."/>
            <person name="Meng S."/>
            <person name="Li G."/>
            <person name="Viehrig K."/>
            <person name="Ye F."/>
            <person name="Su P."/>
            <person name="Kiefer A.F."/>
            <person name="Nichols A."/>
            <person name="Cepeda A.J."/>
            <person name="Yan W."/>
            <person name="Fan B."/>
            <person name="Jiang Y."/>
            <person name="Adhikari A."/>
            <person name="Zheng C.-J."/>
            <person name="Schuster L."/>
            <person name="Cowan T.M."/>
            <person name="Smanski M.J."/>
            <person name="Chevrette M.G."/>
            <person name="De Carvalho L.P.S."/>
            <person name="Shen B."/>
        </authorList>
    </citation>
    <scope>NUCLEOTIDE SEQUENCE [LARGE SCALE GENOMIC DNA]</scope>
    <source>
        <strain evidence="2 3">NPDC087045</strain>
    </source>
</reference>
<dbReference type="Proteomes" id="UP001617427">
    <property type="component" value="Unassembled WGS sequence"/>
</dbReference>
<accession>A0ABW8F0Y8</accession>
<evidence type="ECO:0000313" key="2">
    <source>
        <dbReference type="EMBL" id="MFJ3046954.1"/>
    </source>
</evidence>
<dbReference type="EMBL" id="JBIUZV010000007">
    <property type="protein sequence ID" value="MFJ3046954.1"/>
    <property type="molecule type" value="Genomic_DNA"/>
</dbReference>
<keyword evidence="3" id="KW-1185">Reference proteome</keyword>
<evidence type="ECO:0000256" key="1">
    <source>
        <dbReference type="SAM" id="Coils"/>
    </source>
</evidence>
<sequence>MSANNFSDPNFAYAMGVQRGRIERAESNAASWRSHAKNLEEKLKIAEEAQMFREVAREATVVVLEAALAALSAKDPSSPLLDGNLREQMRRRHIADTLAAKGYQFDISKGELIGKTR</sequence>
<feature type="coiled-coil region" evidence="1">
    <location>
        <begin position="22"/>
        <end position="49"/>
    </location>
</feature>